<dbReference type="InterPro" id="IPR050398">
    <property type="entry name" value="HssS/ArlS-like"/>
</dbReference>
<organism evidence="17 18">
    <name type="scientific">Sharpea azabuensis</name>
    <dbReference type="NCBI Taxonomy" id="322505"/>
    <lineage>
        <taxon>Bacteria</taxon>
        <taxon>Bacillati</taxon>
        <taxon>Bacillota</taxon>
        <taxon>Erysipelotrichia</taxon>
        <taxon>Erysipelotrichales</taxon>
        <taxon>Coprobacillaceae</taxon>
        <taxon>Sharpea</taxon>
    </lineage>
</organism>
<evidence type="ECO:0000256" key="1">
    <source>
        <dbReference type="ARBA" id="ARBA00000085"/>
    </source>
</evidence>
<name>A0A1H6V492_9FIRM</name>
<keyword evidence="11 14" id="KW-1133">Transmembrane helix</keyword>
<dbReference type="STRING" id="322505.SAMN04487836_1317"/>
<dbReference type="PANTHER" id="PTHR45528:SF1">
    <property type="entry name" value="SENSOR HISTIDINE KINASE CPXA"/>
    <property type="match status" value="1"/>
</dbReference>
<evidence type="ECO:0000256" key="8">
    <source>
        <dbReference type="ARBA" id="ARBA00022741"/>
    </source>
</evidence>
<dbReference type="Gene3D" id="1.10.287.130">
    <property type="match status" value="1"/>
</dbReference>
<dbReference type="GO" id="GO:0005886">
    <property type="term" value="C:plasma membrane"/>
    <property type="evidence" value="ECO:0007669"/>
    <property type="project" value="UniProtKB-SubCell"/>
</dbReference>
<dbReference type="Pfam" id="PF00512">
    <property type="entry name" value="HisKA"/>
    <property type="match status" value="1"/>
</dbReference>
<dbReference type="InterPro" id="IPR036097">
    <property type="entry name" value="HisK_dim/P_sf"/>
</dbReference>
<dbReference type="GO" id="GO:0005524">
    <property type="term" value="F:ATP binding"/>
    <property type="evidence" value="ECO:0007669"/>
    <property type="project" value="UniProtKB-KW"/>
</dbReference>
<keyword evidence="6" id="KW-0808">Transferase</keyword>
<keyword evidence="10" id="KW-0067">ATP-binding</keyword>
<evidence type="ECO:0000313" key="18">
    <source>
        <dbReference type="Proteomes" id="UP000183028"/>
    </source>
</evidence>
<keyword evidence="7 14" id="KW-0812">Transmembrane</keyword>
<sequence length="442" mass="50678">MLKRFSLIKQLLIVFGILAILDVALLMPLVDYNMNAIIDKQMYNKLEEVQNSYAYFHSTPPGRMVAHSFSFIYNASTGAYDFDNNDNNSNLPDNIRMMLSALSSGALQSIINDPHHHVIKDKRAYGQQTYYYRVSKNKNSNTYIVSLLSSDYSDDLVTSMQARIIYLQYGFLALSALVLILWVLSLINPLRKIKAYVDNIKNHTEGTLNVKRKDEIGIVADAIVDMKEDIERQEKAKEEMIHNISHDLKTPIALIKTYSESVKDDIYPYGTKEASMDIILENADRLEHKVKTLLYLNRLDYIGSEEKALVPFDMKELIEHIVTQMNAMNDLQIETSLDHVSFLGNSDHWRIAIENIIENAFRYAKSVIRITLHKDYLEIYNDGDPIEEERLEDLFSPYVKGVKGQFGLGLSIVSKTAEMYGYKVKAVNREVGVSFIFTKQDH</sequence>
<keyword evidence="4" id="KW-1003">Cell membrane</keyword>
<evidence type="ECO:0000259" key="16">
    <source>
        <dbReference type="PROSITE" id="PS50885"/>
    </source>
</evidence>
<dbReference type="Pfam" id="PF02518">
    <property type="entry name" value="HATPase_c"/>
    <property type="match status" value="1"/>
</dbReference>
<dbReference type="RefSeq" id="WP_074732400.1">
    <property type="nucleotide sequence ID" value="NZ_CACVTN010000059.1"/>
</dbReference>
<dbReference type="PANTHER" id="PTHR45528">
    <property type="entry name" value="SENSOR HISTIDINE KINASE CPXA"/>
    <property type="match status" value="1"/>
</dbReference>
<dbReference type="SUPFAM" id="SSF55874">
    <property type="entry name" value="ATPase domain of HSP90 chaperone/DNA topoisomerase II/histidine kinase"/>
    <property type="match status" value="1"/>
</dbReference>
<dbReference type="EC" id="2.7.13.3" evidence="3"/>
<reference evidence="18" key="1">
    <citation type="submission" date="2016-10" db="EMBL/GenBank/DDBJ databases">
        <authorList>
            <person name="Varghese N."/>
        </authorList>
    </citation>
    <scope>NUCLEOTIDE SEQUENCE [LARGE SCALE GENOMIC DNA]</scope>
    <source>
        <strain evidence="18">DSM 20406</strain>
    </source>
</reference>
<comment type="subcellular location">
    <subcellularLocation>
        <location evidence="2">Cell membrane</location>
        <topology evidence="2">Multi-pass membrane protein</topology>
    </subcellularLocation>
</comment>
<dbReference type="PROSITE" id="PS50885">
    <property type="entry name" value="HAMP"/>
    <property type="match status" value="1"/>
</dbReference>
<dbReference type="Gene3D" id="3.30.565.10">
    <property type="entry name" value="Histidine kinase-like ATPase, C-terminal domain"/>
    <property type="match status" value="1"/>
</dbReference>
<feature type="transmembrane region" description="Helical" evidence="14">
    <location>
        <begin position="164"/>
        <end position="184"/>
    </location>
</feature>
<evidence type="ECO:0000256" key="7">
    <source>
        <dbReference type="ARBA" id="ARBA00022692"/>
    </source>
</evidence>
<dbReference type="GO" id="GO:0000155">
    <property type="term" value="F:phosphorelay sensor kinase activity"/>
    <property type="evidence" value="ECO:0007669"/>
    <property type="project" value="InterPro"/>
</dbReference>
<evidence type="ECO:0000256" key="11">
    <source>
        <dbReference type="ARBA" id="ARBA00022989"/>
    </source>
</evidence>
<keyword evidence="18" id="KW-1185">Reference proteome</keyword>
<protein>
    <recommendedName>
        <fullName evidence="3">histidine kinase</fullName>
        <ecNumber evidence="3">2.7.13.3</ecNumber>
    </recommendedName>
</protein>
<keyword evidence="12" id="KW-0902">Two-component regulatory system</keyword>
<dbReference type="CDD" id="cd00082">
    <property type="entry name" value="HisKA"/>
    <property type="match status" value="1"/>
</dbReference>
<dbReference type="Proteomes" id="UP000183028">
    <property type="component" value="Unassembled WGS sequence"/>
</dbReference>
<dbReference type="InterPro" id="IPR005467">
    <property type="entry name" value="His_kinase_dom"/>
</dbReference>
<evidence type="ECO:0000256" key="14">
    <source>
        <dbReference type="SAM" id="Phobius"/>
    </source>
</evidence>
<dbReference type="InterPro" id="IPR003660">
    <property type="entry name" value="HAMP_dom"/>
</dbReference>
<evidence type="ECO:0000259" key="15">
    <source>
        <dbReference type="PROSITE" id="PS50109"/>
    </source>
</evidence>
<feature type="domain" description="Histidine kinase" evidence="15">
    <location>
        <begin position="243"/>
        <end position="442"/>
    </location>
</feature>
<dbReference type="AlphaFoldDB" id="A0A1H6V492"/>
<evidence type="ECO:0000256" key="10">
    <source>
        <dbReference type="ARBA" id="ARBA00022840"/>
    </source>
</evidence>
<evidence type="ECO:0000256" key="6">
    <source>
        <dbReference type="ARBA" id="ARBA00022679"/>
    </source>
</evidence>
<keyword evidence="9 17" id="KW-0418">Kinase</keyword>
<dbReference type="SMART" id="SM00388">
    <property type="entry name" value="HisKA"/>
    <property type="match status" value="1"/>
</dbReference>
<dbReference type="eggNOG" id="COG0642">
    <property type="taxonomic scope" value="Bacteria"/>
</dbReference>
<evidence type="ECO:0000256" key="9">
    <source>
        <dbReference type="ARBA" id="ARBA00022777"/>
    </source>
</evidence>
<dbReference type="SMART" id="SM00387">
    <property type="entry name" value="HATPase_c"/>
    <property type="match status" value="1"/>
</dbReference>
<proteinExistence type="predicted"/>
<comment type="catalytic activity">
    <reaction evidence="1">
        <text>ATP + protein L-histidine = ADP + protein N-phospho-L-histidine.</text>
        <dbReference type="EC" id="2.7.13.3"/>
    </reaction>
</comment>
<dbReference type="SUPFAM" id="SSF47384">
    <property type="entry name" value="Homodimeric domain of signal transducing histidine kinase"/>
    <property type="match status" value="1"/>
</dbReference>
<evidence type="ECO:0000256" key="12">
    <source>
        <dbReference type="ARBA" id="ARBA00023012"/>
    </source>
</evidence>
<keyword evidence="8" id="KW-0547">Nucleotide-binding</keyword>
<feature type="domain" description="HAMP" evidence="16">
    <location>
        <begin position="184"/>
        <end position="235"/>
    </location>
</feature>
<dbReference type="EMBL" id="FNYK01000042">
    <property type="protein sequence ID" value="SEI99393.1"/>
    <property type="molecule type" value="Genomic_DNA"/>
</dbReference>
<keyword evidence="13 14" id="KW-0472">Membrane</keyword>
<dbReference type="InterPro" id="IPR003661">
    <property type="entry name" value="HisK_dim/P_dom"/>
</dbReference>
<evidence type="ECO:0000256" key="5">
    <source>
        <dbReference type="ARBA" id="ARBA00022553"/>
    </source>
</evidence>
<dbReference type="InterPro" id="IPR036890">
    <property type="entry name" value="HATPase_C_sf"/>
</dbReference>
<gene>
    <name evidence="17" type="ORF">SAMN04487834_104221</name>
</gene>
<dbReference type="InterPro" id="IPR003594">
    <property type="entry name" value="HATPase_dom"/>
</dbReference>
<feature type="transmembrane region" description="Helical" evidence="14">
    <location>
        <begin position="12"/>
        <end position="30"/>
    </location>
</feature>
<evidence type="ECO:0000256" key="3">
    <source>
        <dbReference type="ARBA" id="ARBA00012438"/>
    </source>
</evidence>
<evidence type="ECO:0000256" key="2">
    <source>
        <dbReference type="ARBA" id="ARBA00004651"/>
    </source>
</evidence>
<dbReference type="PROSITE" id="PS50109">
    <property type="entry name" value="HIS_KIN"/>
    <property type="match status" value="1"/>
</dbReference>
<accession>A0A1H6V492</accession>
<keyword evidence="5" id="KW-0597">Phosphoprotein</keyword>
<evidence type="ECO:0000256" key="4">
    <source>
        <dbReference type="ARBA" id="ARBA00022475"/>
    </source>
</evidence>
<evidence type="ECO:0000313" key="17">
    <source>
        <dbReference type="EMBL" id="SEI99393.1"/>
    </source>
</evidence>
<evidence type="ECO:0000256" key="13">
    <source>
        <dbReference type="ARBA" id="ARBA00023136"/>
    </source>
</evidence>
<dbReference type="OrthoDB" id="9792991at2"/>
<dbReference type="CDD" id="cd06225">
    <property type="entry name" value="HAMP"/>
    <property type="match status" value="1"/>
</dbReference>